<organism evidence="3 4">
    <name type="scientific">Halteria grandinella</name>
    <dbReference type="NCBI Taxonomy" id="5974"/>
    <lineage>
        <taxon>Eukaryota</taxon>
        <taxon>Sar</taxon>
        <taxon>Alveolata</taxon>
        <taxon>Ciliophora</taxon>
        <taxon>Intramacronucleata</taxon>
        <taxon>Spirotrichea</taxon>
        <taxon>Stichotrichia</taxon>
        <taxon>Sporadotrichida</taxon>
        <taxon>Halteriidae</taxon>
        <taxon>Halteria</taxon>
    </lineage>
</organism>
<feature type="region of interest" description="Disordered" evidence="2">
    <location>
        <begin position="1"/>
        <end position="28"/>
    </location>
</feature>
<dbReference type="Pfam" id="PF02594">
    <property type="entry name" value="DUF167"/>
    <property type="match status" value="1"/>
</dbReference>
<dbReference type="EMBL" id="RRYP01000918">
    <property type="protein sequence ID" value="TNV86667.1"/>
    <property type="molecule type" value="Genomic_DNA"/>
</dbReference>
<proteinExistence type="inferred from homology"/>
<dbReference type="GO" id="GO:0005737">
    <property type="term" value="C:cytoplasm"/>
    <property type="evidence" value="ECO:0007669"/>
    <property type="project" value="TreeGrafter"/>
</dbReference>
<dbReference type="Proteomes" id="UP000785679">
    <property type="component" value="Unassembled WGS sequence"/>
</dbReference>
<keyword evidence="4" id="KW-1185">Reference proteome</keyword>
<sequence>MEKKGGNKKQAKKGGADKEEKKAEIPQTSSIYEKNGNIYIVLSAKPGSKCDAITAVEEDYVGVSVQAPPLDGEANEGIREFVGTILGLKKRDIELVKGDRSHDKLLMLQATKALTAETVREQLREYMNL</sequence>
<gene>
    <name evidence="3" type="ORF">FGO68_gene12559</name>
</gene>
<feature type="compositionally biased region" description="Basic and acidic residues" evidence="2">
    <location>
        <begin position="14"/>
        <end position="24"/>
    </location>
</feature>
<name>A0A8J8P3Y3_HALGN</name>
<comment type="caution">
    <text evidence="3">The sequence shown here is derived from an EMBL/GenBank/DDBJ whole genome shotgun (WGS) entry which is preliminary data.</text>
</comment>
<dbReference type="AlphaFoldDB" id="A0A8J8P3Y3"/>
<protein>
    <submittedName>
        <fullName evidence="3">Uncharacterized protein</fullName>
    </submittedName>
</protein>
<dbReference type="PANTHER" id="PTHR13420:SF7">
    <property type="entry name" value="UPF0235 PROTEIN C15ORF40"/>
    <property type="match status" value="1"/>
</dbReference>
<dbReference type="NCBIfam" id="TIGR00251">
    <property type="entry name" value="DUF167 family protein"/>
    <property type="match status" value="1"/>
</dbReference>
<evidence type="ECO:0000313" key="3">
    <source>
        <dbReference type="EMBL" id="TNV86667.1"/>
    </source>
</evidence>
<dbReference type="InterPro" id="IPR036591">
    <property type="entry name" value="YggU-like_sf"/>
</dbReference>
<accession>A0A8J8P3Y3</accession>
<comment type="similarity">
    <text evidence="1">Belongs to the UPF0235 family.</text>
</comment>
<evidence type="ECO:0000256" key="2">
    <source>
        <dbReference type="SAM" id="MobiDB-lite"/>
    </source>
</evidence>
<dbReference type="InterPro" id="IPR003746">
    <property type="entry name" value="DUF167"/>
</dbReference>
<evidence type="ECO:0000313" key="4">
    <source>
        <dbReference type="Proteomes" id="UP000785679"/>
    </source>
</evidence>
<reference evidence="3" key="1">
    <citation type="submission" date="2019-06" db="EMBL/GenBank/DDBJ databases">
        <authorList>
            <person name="Zheng W."/>
        </authorList>
    </citation>
    <scope>NUCLEOTIDE SEQUENCE</scope>
    <source>
        <strain evidence="3">QDHG01</strain>
    </source>
</reference>
<dbReference type="HAMAP" id="MF_00634">
    <property type="entry name" value="UPF0235"/>
    <property type="match status" value="1"/>
</dbReference>
<dbReference type="PANTHER" id="PTHR13420">
    <property type="entry name" value="UPF0235 PROTEIN C15ORF40"/>
    <property type="match status" value="1"/>
</dbReference>
<dbReference type="Gene3D" id="3.30.1200.10">
    <property type="entry name" value="YggU-like"/>
    <property type="match status" value="1"/>
</dbReference>
<dbReference type="SMART" id="SM01152">
    <property type="entry name" value="DUF167"/>
    <property type="match status" value="1"/>
</dbReference>
<evidence type="ECO:0000256" key="1">
    <source>
        <dbReference type="ARBA" id="ARBA00010364"/>
    </source>
</evidence>
<dbReference type="SUPFAM" id="SSF69786">
    <property type="entry name" value="YggU-like"/>
    <property type="match status" value="1"/>
</dbReference>
<dbReference type="OrthoDB" id="244097at2759"/>
<feature type="compositionally biased region" description="Basic residues" evidence="2">
    <location>
        <begin position="1"/>
        <end position="12"/>
    </location>
</feature>